<sequence>MNNKNKKVYVLLSDTGSWLSQCIKWYTDKPLNHCSIVLDEDLNEIYSFGRTRDMHPLAGGFVKENLEGDLIRSPFRPTLGALYSCEVSEEQYSMIRRRIQYINKRKDSYKYNLLGLFGIALKVRIERNQAYFCSQFVAELFTYAGVELFEQAAEWIAPDDFRKCSRLKLEYKGDLRLLAADRRLPYAQTLWNTRVS</sequence>
<accession>A0ABR9AX21</accession>
<gene>
    <name evidence="1" type="ORF">IFO66_10210</name>
</gene>
<evidence type="ECO:0008006" key="3">
    <source>
        <dbReference type="Google" id="ProtNLM"/>
    </source>
</evidence>
<keyword evidence="2" id="KW-1185">Reference proteome</keyword>
<comment type="caution">
    <text evidence="1">The sequence shown here is derived from an EMBL/GenBank/DDBJ whole genome shotgun (WGS) entry which is preliminary data.</text>
</comment>
<dbReference type="EMBL" id="JACYTN010000005">
    <property type="protein sequence ID" value="MBD8498673.1"/>
    <property type="molecule type" value="Genomic_DNA"/>
</dbReference>
<dbReference type="InterPro" id="IPR038765">
    <property type="entry name" value="Papain-like_cys_pep_sf"/>
</dbReference>
<reference evidence="1 2" key="1">
    <citation type="submission" date="2020-09" db="EMBL/GenBank/DDBJ databases">
        <title>Paenibacillus sp. CAU 1523 isolated from sand of Haeundae Beach.</title>
        <authorList>
            <person name="Kim W."/>
        </authorList>
    </citation>
    <scope>NUCLEOTIDE SEQUENCE [LARGE SCALE GENOMIC DNA]</scope>
    <source>
        <strain evidence="1 2">CAU 1523</strain>
    </source>
</reference>
<proteinExistence type="predicted"/>
<protein>
    <recommendedName>
        <fullName evidence="3">Permuted papain-like amidase YaeF/Yiix C92 family enzyme</fullName>
    </recommendedName>
</protein>
<dbReference type="SUPFAM" id="SSF54001">
    <property type="entry name" value="Cysteine proteinases"/>
    <property type="match status" value="1"/>
</dbReference>
<organism evidence="1 2">
    <name type="scientific">Paenibacillus arenosi</name>
    <dbReference type="NCBI Taxonomy" id="2774142"/>
    <lineage>
        <taxon>Bacteria</taxon>
        <taxon>Bacillati</taxon>
        <taxon>Bacillota</taxon>
        <taxon>Bacilli</taxon>
        <taxon>Bacillales</taxon>
        <taxon>Paenibacillaceae</taxon>
        <taxon>Paenibacillus</taxon>
    </lineage>
</organism>
<dbReference type="Proteomes" id="UP000634529">
    <property type="component" value="Unassembled WGS sequence"/>
</dbReference>
<evidence type="ECO:0000313" key="1">
    <source>
        <dbReference type="EMBL" id="MBD8498673.1"/>
    </source>
</evidence>
<dbReference type="Gene3D" id="3.90.1720.10">
    <property type="entry name" value="endopeptidase domain like (from Nostoc punctiforme)"/>
    <property type="match status" value="1"/>
</dbReference>
<evidence type="ECO:0000313" key="2">
    <source>
        <dbReference type="Proteomes" id="UP000634529"/>
    </source>
</evidence>
<name>A0ABR9AX21_9BACL</name>
<dbReference type="RefSeq" id="WP_192025041.1">
    <property type="nucleotide sequence ID" value="NZ_JACYTN010000005.1"/>
</dbReference>